<evidence type="ECO:0000259" key="8">
    <source>
        <dbReference type="Pfam" id="PF01529"/>
    </source>
</evidence>
<organism evidence="9">
    <name type="scientific">Cyprideis torosa</name>
    <dbReference type="NCBI Taxonomy" id="163714"/>
    <lineage>
        <taxon>Eukaryota</taxon>
        <taxon>Metazoa</taxon>
        <taxon>Ecdysozoa</taxon>
        <taxon>Arthropoda</taxon>
        <taxon>Crustacea</taxon>
        <taxon>Oligostraca</taxon>
        <taxon>Ostracoda</taxon>
        <taxon>Podocopa</taxon>
        <taxon>Podocopida</taxon>
        <taxon>Cytherocopina</taxon>
        <taxon>Cytheroidea</taxon>
        <taxon>Cytherideidae</taxon>
        <taxon>Cyprideis</taxon>
    </lineage>
</organism>
<dbReference type="AlphaFoldDB" id="A0A7R8WH33"/>
<gene>
    <name evidence="9" type="ORF">CTOB1V02_LOCUS8718</name>
</gene>
<feature type="transmembrane region" description="Helical" evidence="7">
    <location>
        <begin position="176"/>
        <end position="196"/>
    </location>
</feature>
<dbReference type="PANTHER" id="PTHR12246">
    <property type="entry name" value="PALMITOYLTRANSFERASE ZDHHC16"/>
    <property type="match status" value="1"/>
</dbReference>
<evidence type="ECO:0000256" key="5">
    <source>
        <dbReference type="ARBA" id="ARBA00023136"/>
    </source>
</evidence>
<keyword evidence="6 7" id="KW-0012">Acyltransferase</keyword>
<evidence type="ECO:0000313" key="9">
    <source>
        <dbReference type="EMBL" id="CAD7230862.1"/>
    </source>
</evidence>
<keyword evidence="2 7" id="KW-0808">Transferase</keyword>
<evidence type="ECO:0000256" key="3">
    <source>
        <dbReference type="ARBA" id="ARBA00022692"/>
    </source>
</evidence>
<dbReference type="OrthoDB" id="9909019at2759"/>
<keyword evidence="3 7" id="KW-0812">Transmembrane</keyword>
<feature type="transmembrane region" description="Helical" evidence="7">
    <location>
        <begin position="216"/>
        <end position="245"/>
    </location>
</feature>
<dbReference type="InterPro" id="IPR039859">
    <property type="entry name" value="PFA4/ZDH16/20/ERF2-like"/>
</dbReference>
<feature type="domain" description="Palmitoyltransferase DHHC" evidence="8">
    <location>
        <begin position="131"/>
        <end position="256"/>
    </location>
</feature>
<protein>
    <recommendedName>
        <fullName evidence="7">Palmitoyltransferase</fullName>
        <ecNumber evidence="7">2.3.1.225</ecNumber>
    </recommendedName>
</protein>
<dbReference type="InterPro" id="IPR001594">
    <property type="entry name" value="Palmitoyltrfase_DHHC"/>
</dbReference>
<evidence type="ECO:0000256" key="2">
    <source>
        <dbReference type="ARBA" id="ARBA00022679"/>
    </source>
</evidence>
<dbReference type="Pfam" id="PF01529">
    <property type="entry name" value="DHHC"/>
    <property type="match status" value="1"/>
</dbReference>
<name>A0A7R8WH33_9CRUS</name>
<dbReference type="EMBL" id="OB663017">
    <property type="protein sequence ID" value="CAD7230862.1"/>
    <property type="molecule type" value="Genomic_DNA"/>
</dbReference>
<comment type="subcellular location">
    <subcellularLocation>
        <location evidence="1">Membrane</location>
        <topology evidence="1">Multi-pass membrane protein</topology>
    </subcellularLocation>
</comment>
<accession>A0A7R8WH33</accession>
<dbReference type="EC" id="2.3.1.225" evidence="7"/>
<comment type="similarity">
    <text evidence="7">Belongs to the DHHC palmitoyltransferase family.</text>
</comment>
<proteinExistence type="inferred from homology"/>
<dbReference type="GO" id="GO:0019706">
    <property type="term" value="F:protein-cysteine S-palmitoyltransferase activity"/>
    <property type="evidence" value="ECO:0007669"/>
    <property type="project" value="UniProtKB-EC"/>
</dbReference>
<evidence type="ECO:0000256" key="4">
    <source>
        <dbReference type="ARBA" id="ARBA00022989"/>
    </source>
</evidence>
<dbReference type="GO" id="GO:0016020">
    <property type="term" value="C:membrane"/>
    <property type="evidence" value="ECO:0007669"/>
    <property type="project" value="UniProtKB-SubCell"/>
</dbReference>
<comment type="catalytic activity">
    <reaction evidence="7">
        <text>L-cysteinyl-[protein] + hexadecanoyl-CoA = S-hexadecanoyl-L-cysteinyl-[protein] + CoA</text>
        <dbReference type="Rhea" id="RHEA:36683"/>
        <dbReference type="Rhea" id="RHEA-COMP:10131"/>
        <dbReference type="Rhea" id="RHEA-COMP:11032"/>
        <dbReference type="ChEBI" id="CHEBI:29950"/>
        <dbReference type="ChEBI" id="CHEBI:57287"/>
        <dbReference type="ChEBI" id="CHEBI:57379"/>
        <dbReference type="ChEBI" id="CHEBI:74151"/>
        <dbReference type="EC" id="2.3.1.225"/>
    </reaction>
</comment>
<evidence type="ECO:0000256" key="7">
    <source>
        <dbReference type="RuleBase" id="RU079119"/>
    </source>
</evidence>
<feature type="transmembrane region" description="Helical" evidence="7">
    <location>
        <begin position="18"/>
        <end position="37"/>
    </location>
</feature>
<reference evidence="9" key="1">
    <citation type="submission" date="2020-11" db="EMBL/GenBank/DDBJ databases">
        <authorList>
            <person name="Tran Van P."/>
        </authorList>
    </citation>
    <scope>NUCLEOTIDE SEQUENCE</scope>
</reference>
<evidence type="ECO:0000256" key="1">
    <source>
        <dbReference type="ARBA" id="ARBA00004141"/>
    </source>
</evidence>
<keyword evidence="5 7" id="KW-0472">Membrane</keyword>
<dbReference type="PROSITE" id="PS50216">
    <property type="entry name" value="DHHC"/>
    <property type="match status" value="1"/>
</dbReference>
<feature type="transmembrane region" description="Helical" evidence="7">
    <location>
        <begin position="49"/>
        <end position="79"/>
    </location>
</feature>
<sequence length="401" mass="46259">MPAVEHNACRRCIRPLEFTLAFVILLMIGWAYYLYVFEFCVRIYGFKTIFLTCLCVLSLTGFHIILILYLLTFFGALCIGNNLIPEQYHLDDSVFEELKRLQSVDERENILSRLIVERELRILERDLDGNIRVCYHCRWLKPDRTHHCSACGVCSLKLDHHCGFLGVCVGFYNYKYFVLFMPYTLLFVVYSVLTSLPYWFLRPPFQKPVDPYNTVIFAQIICAYYIGLTFGVLVTAFGFAHVLLINRNKTTLEDMRDPRFIWGRSNNAYNLGCIQNWKQVFGQHPLIWFLPIPAGMGNGYEFPLNDFDKMSKSPSKSVLASETCPCAGLKKTEEAPLSTQRNGRKFGGEKDSATATTTLSLLREMRKRRSFLPLSPRAPSFDFKLNESSEISDVPFDFKDV</sequence>
<evidence type="ECO:0000256" key="6">
    <source>
        <dbReference type="ARBA" id="ARBA00023315"/>
    </source>
</evidence>
<keyword evidence="4 7" id="KW-1133">Transmembrane helix</keyword>
<comment type="domain">
    <text evidence="7">The DHHC domain is required for palmitoyltransferase activity.</text>
</comment>